<dbReference type="GO" id="GO:0000455">
    <property type="term" value="P:enzyme-directed rRNA pseudouridine synthesis"/>
    <property type="evidence" value="ECO:0007669"/>
    <property type="project" value="TreeGrafter"/>
</dbReference>
<dbReference type="Gene3D" id="3.30.2350.10">
    <property type="entry name" value="Pseudouridine synthase"/>
    <property type="match status" value="1"/>
</dbReference>
<accession>A0A1F4UPK0</accession>
<dbReference type="PANTHER" id="PTHR21600:SF44">
    <property type="entry name" value="RIBOSOMAL LARGE SUBUNIT PSEUDOURIDINE SYNTHASE D"/>
    <property type="match status" value="1"/>
</dbReference>
<evidence type="ECO:0000256" key="1">
    <source>
        <dbReference type="ARBA" id="ARBA00010876"/>
    </source>
</evidence>
<evidence type="ECO:0000256" key="4">
    <source>
        <dbReference type="RuleBase" id="RU362028"/>
    </source>
</evidence>
<dbReference type="InterPro" id="IPR020103">
    <property type="entry name" value="PsdUridine_synth_cat_dom_sf"/>
</dbReference>
<evidence type="ECO:0000313" key="7">
    <source>
        <dbReference type="Proteomes" id="UP000176444"/>
    </source>
</evidence>
<dbReference type="SUPFAM" id="SSF55120">
    <property type="entry name" value="Pseudouridine synthase"/>
    <property type="match status" value="1"/>
</dbReference>
<dbReference type="NCBIfam" id="TIGR00005">
    <property type="entry name" value="rluA_subfam"/>
    <property type="match status" value="1"/>
</dbReference>
<evidence type="ECO:0000313" key="6">
    <source>
        <dbReference type="EMBL" id="OGC46897.1"/>
    </source>
</evidence>
<reference evidence="6 7" key="1">
    <citation type="journal article" date="2016" name="Nat. Commun.">
        <title>Thousands of microbial genomes shed light on interconnected biogeochemical processes in an aquifer system.</title>
        <authorList>
            <person name="Anantharaman K."/>
            <person name="Brown C.T."/>
            <person name="Hug L.A."/>
            <person name="Sharon I."/>
            <person name="Castelle C.J."/>
            <person name="Probst A.J."/>
            <person name="Thomas B.C."/>
            <person name="Singh A."/>
            <person name="Wilkins M.J."/>
            <person name="Karaoz U."/>
            <person name="Brodie E.L."/>
            <person name="Williams K.H."/>
            <person name="Hubbard S.S."/>
            <person name="Banfield J.F."/>
        </authorList>
    </citation>
    <scope>NUCLEOTIDE SEQUENCE [LARGE SCALE GENOMIC DNA]</scope>
</reference>
<evidence type="ECO:0000259" key="5">
    <source>
        <dbReference type="Pfam" id="PF00849"/>
    </source>
</evidence>
<organism evidence="6 7">
    <name type="scientific">candidate division WWE3 bacterium RIFCSPHIGHO2_01_FULL_35_17</name>
    <dbReference type="NCBI Taxonomy" id="1802614"/>
    <lineage>
        <taxon>Bacteria</taxon>
        <taxon>Katanobacteria</taxon>
    </lineage>
</organism>
<dbReference type="EMBL" id="MEUX01000027">
    <property type="protein sequence ID" value="OGC46897.1"/>
    <property type="molecule type" value="Genomic_DNA"/>
</dbReference>
<comment type="caution">
    <text evidence="6">The sequence shown here is derived from an EMBL/GenBank/DDBJ whole genome shotgun (WGS) entry which is preliminary data.</text>
</comment>
<dbReference type="PANTHER" id="PTHR21600">
    <property type="entry name" value="MITOCHONDRIAL RNA PSEUDOURIDINE SYNTHASE"/>
    <property type="match status" value="1"/>
</dbReference>
<name>A0A1F4UPK0_UNCKA</name>
<comment type="catalytic activity">
    <reaction evidence="4">
        <text>a uridine in RNA = a pseudouridine in RNA</text>
        <dbReference type="Rhea" id="RHEA:48348"/>
        <dbReference type="Rhea" id="RHEA-COMP:12068"/>
        <dbReference type="Rhea" id="RHEA-COMP:12069"/>
        <dbReference type="ChEBI" id="CHEBI:65314"/>
        <dbReference type="ChEBI" id="CHEBI:65315"/>
    </reaction>
</comment>
<feature type="active site" evidence="3">
    <location>
        <position position="70"/>
    </location>
</feature>
<dbReference type="GO" id="GO:0140098">
    <property type="term" value="F:catalytic activity, acting on RNA"/>
    <property type="evidence" value="ECO:0007669"/>
    <property type="project" value="UniProtKB-ARBA"/>
</dbReference>
<dbReference type="InterPro" id="IPR006145">
    <property type="entry name" value="PsdUridine_synth_RsuA/RluA"/>
</dbReference>
<protein>
    <recommendedName>
        <fullName evidence="4">Pseudouridine synthase</fullName>
        <ecNumber evidence="4">5.4.99.-</ecNumber>
    </recommendedName>
</protein>
<dbReference type="AlphaFoldDB" id="A0A1F4UPK0"/>
<dbReference type="GO" id="GO:0009982">
    <property type="term" value="F:pseudouridine synthase activity"/>
    <property type="evidence" value="ECO:0007669"/>
    <property type="project" value="InterPro"/>
</dbReference>
<comment type="function">
    <text evidence="4">Responsible for synthesis of pseudouridine from uracil.</text>
</comment>
<dbReference type="InterPro" id="IPR050188">
    <property type="entry name" value="RluA_PseudoU_synthase"/>
</dbReference>
<comment type="similarity">
    <text evidence="1 4">Belongs to the pseudouridine synthase RluA family.</text>
</comment>
<keyword evidence="2 4" id="KW-0413">Isomerase</keyword>
<evidence type="ECO:0000256" key="3">
    <source>
        <dbReference type="PIRSR" id="PIRSR606225-1"/>
    </source>
</evidence>
<dbReference type="GO" id="GO:0003723">
    <property type="term" value="F:RNA binding"/>
    <property type="evidence" value="ECO:0007669"/>
    <property type="project" value="InterPro"/>
</dbReference>
<evidence type="ECO:0000256" key="2">
    <source>
        <dbReference type="ARBA" id="ARBA00023235"/>
    </source>
</evidence>
<sequence>MLNNIKDIGVIYEDSDLVVLDKPAGLVINAAETQKDNITLQDLIAVSDLLEEDTEYSEFRDRSGIVHRLDKDTSGIIIVAKTRESFENLQEQFKSRKVHKIYLALVYGVIKDLTVGETFEINAPIGRNPKNRQRFAIVESGKEAATKFKLIKIINSKSDGKFSLLECYPKTGRTHQIRVHLTALGNSVVGDFLYSGKTRGKRDRHIFTRQFLHANKIEFLHPITGELLKLESKLPADLSNVLDYLST</sequence>
<feature type="domain" description="Pseudouridine synthase RsuA/RluA-like" evidence="5">
    <location>
        <begin position="16"/>
        <end position="182"/>
    </location>
</feature>
<dbReference type="InterPro" id="IPR006225">
    <property type="entry name" value="PsdUridine_synth_RluC/D"/>
</dbReference>
<dbReference type="PROSITE" id="PS01129">
    <property type="entry name" value="PSI_RLU"/>
    <property type="match status" value="1"/>
</dbReference>
<dbReference type="EC" id="5.4.99.-" evidence="4"/>
<dbReference type="Proteomes" id="UP000176444">
    <property type="component" value="Unassembled WGS sequence"/>
</dbReference>
<proteinExistence type="inferred from homology"/>
<dbReference type="InterPro" id="IPR006224">
    <property type="entry name" value="PsdUridine_synth_RluA-like_CS"/>
</dbReference>
<gene>
    <name evidence="6" type="ORF">A2713_01645</name>
</gene>
<dbReference type="Pfam" id="PF00849">
    <property type="entry name" value="PseudoU_synth_2"/>
    <property type="match status" value="1"/>
</dbReference>
<dbReference type="CDD" id="cd02869">
    <property type="entry name" value="PseudoU_synth_RluA_like"/>
    <property type="match status" value="1"/>
</dbReference>